<comment type="cofactor">
    <cofactor evidence="2">
        <name>Ca(2+)</name>
        <dbReference type="ChEBI" id="CHEBI:29108"/>
    </cofactor>
</comment>
<evidence type="ECO:0000256" key="12">
    <source>
        <dbReference type="SAM" id="MobiDB-lite"/>
    </source>
</evidence>
<feature type="compositionally biased region" description="Basic and acidic residues" evidence="12">
    <location>
        <begin position="268"/>
        <end position="305"/>
    </location>
</feature>
<dbReference type="InterPro" id="IPR011992">
    <property type="entry name" value="EF-hand-dom_pair"/>
</dbReference>
<dbReference type="PRINTS" id="PR00390">
    <property type="entry name" value="PHPHLIPASEC"/>
</dbReference>
<comment type="catalytic activity">
    <reaction evidence="1 11">
        <text>a 1,2-diacyl-sn-glycero-3-phospho-(1D-myo-inositol-4,5-bisphosphate) + H2O = 1D-myo-inositol 1,4,5-trisphosphate + a 1,2-diacyl-sn-glycerol + H(+)</text>
        <dbReference type="Rhea" id="RHEA:33179"/>
        <dbReference type="ChEBI" id="CHEBI:15377"/>
        <dbReference type="ChEBI" id="CHEBI:15378"/>
        <dbReference type="ChEBI" id="CHEBI:17815"/>
        <dbReference type="ChEBI" id="CHEBI:58456"/>
        <dbReference type="ChEBI" id="CHEBI:203600"/>
        <dbReference type="EC" id="3.1.4.11"/>
    </reaction>
</comment>
<feature type="region of interest" description="Disordered" evidence="12">
    <location>
        <begin position="268"/>
        <end position="536"/>
    </location>
</feature>
<dbReference type="SMART" id="SM00239">
    <property type="entry name" value="C2"/>
    <property type="match status" value="1"/>
</dbReference>
<dbReference type="SUPFAM" id="SSF49562">
    <property type="entry name" value="C2 domain (Calcium/lipid-binding domain, CaLB)"/>
    <property type="match status" value="1"/>
</dbReference>
<evidence type="ECO:0000313" key="15">
    <source>
        <dbReference type="EMBL" id="KAK1355145.1"/>
    </source>
</evidence>
<dbReference type="Gene3D" id="2.60.40.150">
    <property type="entry name" value="C2 domain"/>
    <property type="match status" value="1"/>
</dbReference>
<keyword evidence="10" id="KW-0807">Transducer</keyword>
<dbReference type="Pfam" id="PF00387">
    <property type="entry name" value="PI-PLC-Y"/>
    <property type="match status" value="1"/>
</dbReference>
<keyword evidence="16" id="KW-1185">Reference proteome</keyword>
<dbReference type="SMART" id="SM00149">
    <property type="entry name" value="PLCYc"/>
    <property type="match status" value="1"/>
</dbReference>
<organism evidence="15 16">
    <name type="scientific">Heracleum sosnowskyi</name>
    <dbReference type="NCBI Taxonomy" id="360622"/>
    <lineage>
        <taxon>Eukaryota</taxon>
        <taxon>Viridiplantae</taxon>
        <taxon>Streptophyta</taxon>
        <taxon>Embryophyta</taxon>
        <taxon>Tracheophyta</taxon>
        <taxon>Spermatophyta</taxon>
        <taxon>Magnoliopsida</taxon>
        <taxon>eudicotyledons</taxon>
        <taxon>Gunneridae</taxon>
        <taxon>Pentapetalae</taxon>
        <taxon>asterids</taxon>
        <taxon>campanulids</taxon>
        <taxon>Apiales</taxon>
        <taxon>Apiaceae</taxon>
        <taxon>Apioideae</taxon>
        <taxon>apioid superclade</taxon>
        <taxon>Tordylieae</taxon>
        <taxon>Tordyliinae</taxon>
        <taxon>Heracleum</taxon>
    </lineage>
</organism>
<feature type="domain" description="C2" evidence="13">
    <location>
        <begin position="719"/>
        <end position="849"/>
    </location>
</feature>
<reference evidence="15" key="2">
    <citation type="submission" date="2023-05" db="EMBL/GenBank/DDBJ databases">
        <authorList>
            <person name="Schelkunov M.I."/>
        </authorList>
    </citation>
    <scope>NUCLEOTIDE SEQUENCE</scope>
    <source>
        <strain evidence="15">Hsosn_3</strain>
        <tissue evidence="15">Leaf</tissue>
    </source>
</reference>
<dbReference type="PROSITE" id="PS50004">
    <property type="entry name" value="C2"/>
    <property type="match status" value="1"/>
</dbReference>
<dbReference type="Gene3D" id="1.10.238.10">
    <property type="entry name" value="EF-hand"/>
    <property type="match status" value="1"/>
</dbReference>
<dbReference type="PANTHER" id="PTHR10336:SF101">
    <property type="entry name" value="PHOSPHOINOSITIDE PHOSPHOLIPASE C 6"/>
    <property type="match status" value="1"/>
</dbReference>
<evidence type="ECO:0000256" key="3">
    <source>
        <dbReference type="ARBA" id="ARBA00004202"/>
    </source>
</evidence>
<evidence type="ECO:0000259" key="14">
    <source>
        <dbReference type="PROSITE" id="PS50008"/>
    </source>
</evidence>
<dbReference type="PROSITE" id="PS50008">
    <property type="entry name" value="PIPLC_Y_DOMAIN"/>
    <property type="match status" value="1"/>
</dbReference>
<comment type="subcellular location">
    <subcellularLocation>
        <location evidence="3">Cell membrane</location>
        <topology evidence="3">Peripheral membrane protein</topology>
    </subcellularLocation>
</comment>
<dbReference type="Gene3D" id="3.20.20.190">
    <property type="entry name" value="Phosphatidylinositol (PI) phosphodiesterase"/>
    <property type="match status" value="2"/>
</dbReference>
<dbReference type="GO" id="GO:0051209">
    <property type="term" value="P:release of sequestered calcium ion into cytosol"/>
    <property type="evidence" value="ECO:0007669"/>
    <property type="project" value="TreeGrafter"/>
</dbReference>
<dbReference type="CDD" id="cd00275">
    <property type="entry name" value="C2_PLC_like"/>
    <property type="match status" value="1"/>
</dbReference>
<feature type="domain" description="PI-PLC Y-box" evidence="14">
    <location>
        <begin position="633"/>
        <end position="719"/>
    </location>
</feature>
<dbReference type="GO" id="GO:0004435">
    <property type="term" value="F:phosphatidylinositol-4,5-bisphosphate phospholipase C activity"/>
    <property type="evidence" value="ECO:0007669"/>
    <property type="project" value="UniProtKB-EC"/>
</dbReference>
<evidence type="ECO:0000256" key="5">
    <source>
        <dbReference type="ARBA" id="ARBA00022475"/>
    </source>
</evidence>
<keyword evidence="7 11" id="KW-0442">Lipid degradation</keyword>
<evidence type="ECO:0000256" key="11">
    <source>
        <dbReference type="RuleBase" id="RU361133"/>
    </source>
</evidence>
<feature type="compositionally biased region" description="Polar residues" evidence="12">
    <location>
        <begin position="480"/>
        <end position="490"/>
    </location>
</feature>
<evidence type="ECO:0000256" key="6">
    <source>
        <dbReference type="ARBA" id="ARBA00022801"/>
    </source>
</evidence>
<evidence type="ECO:0000313" key="16">
    <source>
        <dbReference type="Proteomes" id="UP001237642"/>
    </source>
</evidence>
<keyword evidence="6 11" id="KW-0378">Hydrolase</keyword>
<dbReference type="InterPro" id="IPR000008">
    <property type="entry name" value="C2_dom"/>
</dbReference>
<feature type="compositionally biased region" description="Acidic residues" evidence="12">
    <location>
        <begin position="449"/>
        <end position="459"/>
    </location>
</feature>
<dbReference type="GO" id="GO:0048015">
    <property type="term" value="P:phosphatidylinositol-mediated signaling"/>
    <property type="evidence" value="ECO:0007669"/>
    <property type="project" value="TreeGrafter"/>
</dbReference>
<evidence type="ECO:0000256" key="7">
    <source>
        <dbReference type="ARBA" id="ARBA00022963"/>
    </source>
</evidence>
<sequence>MAGTGSYNYYKMFGCFNRKFKMSDVGPPPDVLKAFNVYSGGGSELTPAQLLRFLVEYQGEVNFTIADAEELLQQVLNQRHHLVKYTRYNLDVDDFFFLLFHEELNPPIGLQVHHDMTAPLQQYFIYTGHNSYLTGNQLSSDCSDIPIINALERGVRGIELDLWPNSTKDDIHVLHGRTLTTPVRLDKCFQSIKQHAFLKSPYPVIVTLEDHLNPSLRAKVAEMAIRIFGELLYYPEPGCFTEFPSPEELKHHIILSTKPPKEYLELKNSKEKDTASPLKKEKYTASPLKKEKDTASPMKKEKDDAQGAPQSNNTQHEDNDFQNQTPRTDGPTESDSDSDIDDSGSQTLSQQGTPGYKRQLANHTPKQHGASGEFAEDCSLDHETSMQLDAPDEHDKDKISECNRSCQPGDADEHDKVGTSECNKSSQLVAADEPNEGGIAECNKSSELGETDEHTEDCGMDNQKSSNLEKTDKHTEVRNVDNQISIQLGTTDKHSEDCTTDAHQSDQLGEPVEHSEDNSVVKQHPKQNETPEKEHSLAAETCDVDKNENGPDSHLFYTKQPHQHVLTGRKPLSSLLDVGEWNEEDQANVDDDGNKFQLTASAYKHLIAIHADKPRDGLRRTLIAGVEKVRRLSLSEQELARAAESYGTDIVRFTQKNLVRVYPKGTRVTSSNFRPLTGWMVGAQMVAFNMQGYGRSLWLMHGMFRANGGCGYVKKPKFLMKKAPAEVFDPKAKLPVKKTLKVKVYLGDGWRLDFSHTHFDAYSPPDFYTKVRVVGVPADIANHKTRIIEDDWTPTWDEEFEFPLTVPELALLQIVVQEYDLSEKDDFGGQTCFPVTELRPGIRAVPLYDKKGLKYKSVKLLMRFQFV</sequence>
<feature type="compositionally biased region" description="Acidic residues" evidence="12">
    <location>
        <begin position="332"/>
        <end position="342"/>
    </location>
</feature>
<gene>
    <name evidence="15" type="ORF">POM88_048401</name>
</gene>
<dbReference type="InterPro" id="IPR001711">
    <property type="entry name" value="PLipase_C_Pinositol-sp_Y"/>
</dbReference>
<dbReference type="SUPFAM" id="SSF51695">
    <property type="entry name" value="PLC-like phosphodiesterases"/>
    <property type="match status" value="1"/>
</dbReference>
<dbReference type="PANTHER" id="PTHR10336">
    <property type="entry name" value="PHOSPHOINOSITIDE-SPECIFIC PHOSPHOLIPASE C FAMILY PROTEIN"/>
    <property type="match status" value="1"/>
</dbReference>
<dbReference type="EC" id="3.1.4.11" evidence="4 11"/>
<protein>
    <recommendedName>
        <fullName evidence="4 11">Phosphoinositide phospholipase C</fullName>
        <ecNumber evidence="4 11">3.1.4.11</ecNumber>
    </recommendedName>
</protein>
<evidence type="ECO:0000256" key="8">
    <source>
        <dbReference type="ARBA" id="ARBA00023098"/>
    </source>
</evidence>
<dbReference type="GO" id="GO:0016042">
    <property type="term" value="P:lipid catabolic process"/>
    <property type="evidence" value="ECO:0007669"/>
    <property type="project" value="UniProtKB-KW"/>
</dbReference>
<dbReference type="InterPro" id="IPR017946">
    <property type="entry name" value="PLC-like_Pdiesterase_TIM-brl"/>
</dbReference>
<keyword evidence="5" id="KW-1003">Cell membrane</keyword>
<comment type="caution">
    <text evidence="15">The sequence shown here is derived from an EMBL/GenBank/DDBJ whole genome shotgun (WGS) entry which is preliminary data.</text>
</comment>
<feature type="compositionally biased region" description="Basic and acidic residues" evidence="12">
    <location>
        <begin position="526"/>
        <end position="536"/>
    </location>
</feature>
<dbReference type="Pfam" id="PF00168">
    <property type="entry name" value="C2"/>
    <property type="match status" value="1"/>
</dbReference>
<dbReference type="Proteomes" id="UP001237642">
    <property type="component" value="Unassembled WGS sequence"/>
</dbReference>
<evidence type="ECO:0000256" key="2">
    <source>
        <dbReference type="ARBA" id="ARBA00001913"/>
    </source>
</evidence>
<dbReference type="SUPFAM" id="SSF47473">
    <property type="entry name" value="EF-hand"/>
    <property type="match status" value="1"/>
</dbReference>
<keyword evidence="9" id="KW-0472">Membrane</keyword>
<proteinExistence type="predicted"/>
<feature type="compositionally biased region" description="Basic and acidic residues" evidence="12">
    <location>
        <begin position="391"/>
        <end position="401"/>
    </location>
</feature>
<dbReference type="SMART" id="SM00148">
    <property type="entry name" value="PLCXc"/>
    <property type="match status" value="1"/>
</dbReference>
<dbReference type="FunFam" id="2.60.40.150:FF:000060">
    <property type="entry name" value="Phosphoinositide phospholipase C"/>
    <property type="match status" value="1"/>
</dbReference>
<keyword evidence="8 11" id="KW-0443">Lipid metabolism</keyword>
<dbReference type="InterPro" id="IPR035892">
    <property type="entry name" value="C2_domain_sf"/>
</dbReference>
<dbReference type="PROSITE" id="PS50007">
    <property type="entry name" value="PIPLC_X_DOMAIN"/>
    <property type="match status" value="1"/>
</dbReference>
<feature type="compositionally biased region" description="Polar residues" evidence="12">
    <location>
        <begin position="321"/>
        <end position="331"/>
    </location>
</feature>
<dbReference type="InterPro" id="IPR001192">
    <property type="entry name" value="PI-PLC_fam"/>
</dbReference>
<dbReference type="InterPro" id="IPR000909">
    <property type="entry name" value="PLipase_C_PInositol-sp_X_dom"/>
</dbReference>
<reference evidence="15" key="1">
    <citation type="submission" date="2023-02" db="EMBL/GenBank/DDBJ databases">
        <title>Genome of toxic invasive species Heracleum sosnowskyi carries increased number of genes despite the absence of recent whole-genome duplications.</title>
        <authorList>
            <person name="Schelkunov M."/>
            <person name="Shtratnikova V."/>
            <person name="Makarenko M."/>
            <person name="Klepikova A."/>
            <person name="Omelchenko D."/>
            <person name="Novikova G."/>
            <person name="Obukhova E."/>
            <person name="Bogdanov V."/>
            <person name="Penin A."/>
            <person name="Logacheva M."/>
        </authorList>
    </citation>
    <scope>NUCLEOTIDE SEQUENCE</scope>
    <source>
        <strain evidence="15">Hsosn_3</strain>
        <tissue evidence="15">Leaf</tissue>
    </source>
</reference>
<accession>A0AAD8GTR7</accession>
<evidence type="ECO:0000256" key="9">
    <source>
        <dbReference type="ARBA" id="ARBA00023136"/>
    </source>
</evidence>
<name>A0AAD8GTR7_9APIA</name>
<evidence type="ECO:0000256" key="4">
    <source>
        <dbReference type="ARBA" id="ARBA00012368"/>
    </source>
</evidence>
<evidence type="ECO:0000256" key="10">
    <source>
        <dbReference type="ARBA" id="ARBA00023224"/>
    </source>
</evidence>
<dbReference type="GO" id="GO:0006950">
    <property type="term" value="P:response to stress"/>
    <property type="evidence" value="ECO:0007669"/>
    <property type="project" value="UniProtKB-ARBA"/>
</dbReference>
<evidence type="ECO:0000256" key="1">
    <source>
        <dbReference type="ARBA" id="ARBA00001195"/>
    </source>
</evidence>
<dbReference type="AlphaFoldDB" id="A0AAD8GTR7"/>
<evidence type="ECO:0000259" key="13">
    <source>
        <dbReference type="PROSITE" id="PS50004"/>
    </source>
</evidence>
<dbReference type="GO" id="GO:0005886">
    <property type="term" value="C:plasma membrane"/>
    <property type="evidence" value="ECO:0007669"/>
    <property type="project" value="UniProtKB-SubCell"/>
</dbReference>
<dbReference type="EMBL" id="JAUIZM010000011">
    <property type="protein sequence ID" value="KAK1355145.1"/>
    <property type="molecule type" value="Genomic_DNA"/>
</dbReference>
<dbReference type="Pfam" id="PF00388">
    <property type="entry name" value="PI-PLC-X"/>
    <property type="match status" value="1"/>
</dbReference>
<feature type="compositionally biased region" description="Basic and acidic residues" evidence="12">
    <location>
        <begin position="467"/>
        <end position="479"/>
    </location>
</feature>